<name>V2YH86_MONRO</name>
<feature type="region of interest" description="Disordered" evidence="1">
    <location>
        <begin position="58"/>
        <end position="78"/>
    </location>
</feature>
<organism evidence="3 4">
    <name type="scientific">Moniliophthora roreri (strain MCA 2997)</name>
    <name type="common">Cocoa frosty pod rot fungus</name>
    <name type="synonym">Crinipellis roreri</name>
    <dbReference type="NCBI Taxonomy" id="1381753"/>
    <lineage>
        <taxon>Eukaryota</taxon>
        <taxon>Fungi</taxon>
        <taxon>Dikarya</taxon>
        <taxon>Basidiomycota</taxon>
        <taxon>Agaricomycotina</taxon>
        <taxon>Agaricomycetes</taxon>
        <taxon>Agaricomycetidae</taxon>
        <taxon>Agaricales</taxon>
        <taxon>Marasmiineae</taxon>
        <taxon>Marasmiaceae</taxon>
        <taxon>Moniliophthora</taxon>
    </lineage>
</organism>
<sequence length="387" mass="41701">MRDGSFTARFAWLAEVPPSYLIQGLIRQKPPTPCVKTLYDRQASSTVMANRSKTLLKPHGAFDDGLRRPSSKRIPDDVYNPPVPYHRLTLKSVRTHFIVSSHSDVFHVGAASQAQTGSGDSGSPKGKDTDPTPSSSNDTPKRVDSTKSDTRNLVDDATSPDVNIIPEGRLKACLVVLGIMCCYLTMVFEIMGFSRRTINAPSSGTTLLRASHGLHAIIIIIPFMTIGRLFDMGYPCSVFMTASVVLVASIMAVAECTHYRQLILCQGVLVGFSNGIIVVLLAPTLSQWFKEKRAFALGVALSGTSIGGTVLPIVVRKLLACVGFQWTIRISGFISMAGLIMGNLLIGPHLTRSHVLGPLVTFAPLQVPFVTYVASNAMAKGIPESSA</sequence>
<feature type="transmembrane region" description="Helical" evidence="2">
    <location>
        <begin position="237"/>
        <end position="254"/>
    </location>
</feature>
<dbReference type="AlphaFoldDB" id="V2YH86"/>
<feature type="compositionally biased region" description="Basic and acidic residues" evidence="1">
    <location>
        <begin position="139"/>
        <end position="154"/>
    </location>
</feature>
<dbReference type="OrthoDB" id="6509908at2759"/>
<keyword evidence="2" id="KW-0472">Membrane</keyword>
<dbReference type="Gene3D" id="1.20.1250.20">
    <property type="entry name" value="MFS general substrate transporter like domains"/>
    <property type="match status" value="1"/>
</dbReference>
<feature type="transmembrane region" description="Helical" evidence="2">
    <location>
        <begin position="213"/>
        <end position="230"/>
    </location>
</feature>
<dbReference type="KEGG" id="mrr:Moror_1159"/>
<dbReference type="PANTHER" id="PTHR11360">
    <property type="entry name" value="MONOCARBOXYLATE TRANSPORTER"/>
    <property type="match status" value="1"/>
</dbReference>
<evidence type="ECO:0000313" key="3">
    <source>
        <dbReference type="EMBL" id="ESK91064.1"/>
    </source>
</evidence>
<protein>
    <submittedName>
        <fullName evidence="3">Riboflavin transporter mch5</fullName>
    </submittedName>
</protein>
<dbReference type="InterPro" id="IPR050327">
    <property type="entry name" value="Proton-linked_MCT"/>
</dbReference>
<evidence type="ECO:0000313" key="4">
    <source>
        <dbReference type="Proteomes" id="UP000017559"/>
    </source>
</evidence>
<feature type="region of interest" description="Disordered" evidence="1">
    <location>
        <begin position="112"/>
        <end position="158"/>
    </location>
</feature>
<dbReference type="Proteomes" id="UP000017559">
    <property type="component" value="Unassembled WGS sequence"/>
</dbReference>
<comment type="caution">
    <text evidence="3">The sequence shown here is derived from an EMBL/GenBank/DDBJ whole genome shotgun (WGS) entry which is preliminary data.</text>
</comment>
<dbReference type="SUPFAM" id="SSF103473">
    <property type="entry name" value="MFS general substrate transporter"/>
    <property type="match status" value="1"/>
</dbReference>
<reference evidence="3 4" key="1">
    <citation type="journal article" date="2014" name="BMC Genomics">
        <title>Genome and secretome analysis of the hemibiotrophic fungal pathogen, Moniliophthora roreri, which causes frosty pod rot disease of cacao: mechanisms of the biotrophic and necrotrophic phases.</title>
        <authorList>
            <person name="Meinhardt L.W."/>
            <person name="Costa G.G.L."/>
            <person name="Thomazella D.P.T."/>
            <person name="Teixeira P.J.P.L."/>
            <person name="Carazzolle M.F."/>
            <person name="Schuster S.C."/>
            <person name="Carlson J.E."/>
            <person name="Guiltinan M.J."/>
            <person name="Mieczkowski P."/>
            <person name="Farmer A."/>
            <person name="Ramaraj T."/>
            <person name="Crozier J."/>
            <person name="Davis R.E."/>
            <person name="Shao J."/>
            <person name="Melnick R.L."/>
            <person name="Pereira G.A.G."/>
            <person name="Bailey B.A."/>
        </authorList>
    </citation>
    <scope>NUCLEOTIDE SEQUENCE [LARGE SCALE GENOMIC DNA]</scope>
    <source>
        <strain evidence="3 4">MCA 2997</strain>
    </source>
</reference>
<feature type="transmembrane region" description="Helical" evidence="2">
    <location>
        <begin position="172"/>
        <end position="193"/>
    </location>
</feature>
<dbReference type="PANTHER" id="PTHR11360:SF284">
    <property type="entry name" value="EG:103B4.3 PROTEIN-RELATED"/>
    <property type="match status" value="1"/>
</dbReference>
<accession>V2YH86</accession>
<dbReference type="InterPro" id="IPR036259">
    <property type="entry name" value="MFS_trans_sf"/>
</dbReference>
<dbReference type="HOGENOM" id="CLU_713879_0_0_1"/>
<gene>
    <name evidence="3" type="ORF">Moror_1159</name>
</gene>
<feature type="transmembrane region" description="Helical" evidence="2">
    <location>
        <begin position="326"/>
        <end position="346"/>
    </location>
</feature>
<feature type="transmembrane region" description="Helical" evidence="2">
    <location>
        <begin position="294"/>
        <end position="314"/>
    </location>
</feature>
<keyword evidence="2" id="KW-0812">Transmembrane</keyword>
<evidence type="ECO:0000256" key="2">
    <source>
        <dbReference type="SAM" id="Phobius"/>
    </source>
</evidence>
<proteinExistence type="predicted"/>
<keyword evidence="2" id="KW-1133">Transmembrane helix</keyword>
<keyword evidence="4" id="KW-1185">Reference proteome</keyword>
<feature type="transmembrane region" description="Helical" evidence="2">
    <location>
        <begin position="260"/>
        <end position="282"/>
    </location>
</feature>
<dbReference type="EMBL" id="AWSO01000383">
    <property type="protein sequence ID" value="ESK91064.1"/>
    <property type="molecule type" value="Genomic_DNA"/>
</dbReference>
<evidence type="ECO:0000256" key="1">
    <source>
        <dbReference type="SAM" id="MobiDB-lite"/>
    </source>
</evidence>